<comment type="caution">
    <text evidence="1">The sequence shown here is derived from an EMBL/GenBank/DDBJ whole genome shotgun (WGS) entry which is preliminary data.</text>
</comment>
<gene>
    <name evidence="1" type="ORF">DFH05DRAFT_1407863</name>
</gene>
<dbReference type="EMBL" id="JANVFU010000020">
    <property type="protein sequence ID" value="KAJ3739117.1"/>
    <property type="molecule type" value="Genomic_DNA"/>
</dbReference>
<dbReference type="Gene3D" id="1.20.1270.60">
    <property type="entry name" value="Arfaptin homology (AH) domain/BAR domain"/>
    <property type="match status" value="1"/>
</dbReference>
<accession>A0A9W8NQU0</accession>
<evidence type="ECO:0000313" key="1">
    <source>
        <dbReference type="EMBL" id="KAJ3739117.1"/>
    </source>
</evidence>
<keyword evidence="2" id="KW-1185">Reference proteome</keyword>
<dbReference type="InterPro" id="IPR027267">
    <property type="entry name" value="AH/BAR_dom_sf"/>
</dbReference>
<dbReference type="Proteomes" id="UP001142393">
    <property type="component" value="Unassembled WGS sequence"/>
</dbReference>
<name>A0A9W8NQU0_9AGAR</name>
<evidence type="ECO:0000313" key="2">
    <source>
        <dbReference type="Proteomes" id="UP001142393"/>
    </source>
</evidence>
<proteinExistence type="predicted"/>
<dbReference type="AlphaFoldDB" id="A0A9W8NQU0"/>
<sequence>MFKNAATRLAHSSTLPVLGNKELKPLQDLIIAEKTVLVSLQRLSSDLGKASDTLKTWASGQGEELEVCDH</sequence>
<reference evidence="1 2" key="1">
    <citation type="journal article" date="2023" name="Proc. Natl. Acad. Sci. U.S.A.">
        <title>A global phylogenomic analysis of the shiitake genus Lentinula.</title>
        <authorList>
            <person name="Sierra-Patev S."/>
            <person name="Min B."/>
            <person name="Naranjo-Ortiz M."/>
            <person name="Looney B."/>
            <person name="Konkel Z."/>
            <person name="Slot J.C."/>
            <person name="Sakamoto Y."/>
            <person name="Steenwyk J.L."/>
            <person name="Rokas A."/>
            <person name="Carro J."/>
            <person name="Camarero S."/>
            <person name="Ferreira P."/>
            <person name="Molpeceres G."/>
            <person name="Ruiz-Duenas F.J."/>
            <person name="Serrano A."/>
            <person name="Henrissat B."/>
            <person name="Drula E."/>
            <person name="Hughes K.W."/>
            <person name="Mata J.L."/>
            <person name="Ishikawa N.K."/>
            <person name="Vargas-Isla R."/>
            <person name="Ushijima S."/>
            <person name="Smith C.A."/>
            <person name="Donoghue J."/>
            <person name="Ahrendt S."/>
            <person name="Andreopoulos W."/>
            <person name="He G."/>
            <person name="LaButti K."/>
            <person name="Lipzen A."/>
            <person name="Ng V."/>
            <person name="Riley R."/>
            <person name="Sandor L."/>
            <person name="Barry K."/>
            <person name="Martinez A.T."/>
            <person name="Xiao Y."/>
            <person name="Gibbons J.G."/>
            <person name="Terashima K."/>
            <person name="Grigoriev I.V."/>
            <person name="Hibbett D."/>
        </authorList>
    </citation>
    <scope>NUCLEOTIDE SEQUENCE [LARGE SCALE GENOMIC DNA]</scope>
    <source>
        <strain evidence="1 2">TFB7810</strain>
    </source>
</reference>
<organism evidence="1 2">
    <name type="scientific">Lentinula detonsa</name>
    <dbReference type="NCBI Taxonomy" id="2804962"/>
    <lineage>
        <taxon>Eukaryota</taxon>
        <taxon>Fungi</taxon>
        <taxon>Dikarya</taxon>
        <taxon>Basidiomycota</taxon>
        <taxon>Agaricomycotina</taxon>
        <taxon>Agaricomycetes</taxon>
        <taxon>Agaricomycetidae</taxon>
        <taxon>Agaricales</taxon>
        <taxon>Marasmiineae</taxon>
        <taxon>Omphalotaceae</taxon>
        <taxon>Lentinula</taxon>
    </lineage>
</organism>
<protein>
    <submittedName>
        <fullName evidence="1">Uncharacterized protein</fullName>
    </submittedName>
</protein>